<dbReference type="InterPro" id="IPR055304">
    <property type="entry name" value="CHCHD2/10-like"/>
</dbReference>
<feature type="compositionally biased region" description="Low complexity" evidence="1">
    <location>
        <begin position="14"/>
        <end position="50"/>
    </location>
</feature>
<feature type="compositionally biased region" description="Gly residues" evidence="1">
    <location>
        <begin position="1"/>
        <end position="13"/>
    </location>
</feature>
<dbReference type="AlphaFoldDB" id="A0A2S3HGA0"/>
<name>A0A2S3HGA0_9POAL</name>
<dbReference type="GO" id="GO:0007005">
    <property type="term" value="P:mitochondrion organization"/>
    <property type="evidence" value="ECO:0007669"/>
    <property type="project" value="InterPro"/>
</dbReference>
<evidence type="ECO:0000256" key="1">
    <source>
        <dbReference type="SAM" id="MobiDB-lite"/>
    </source>
</evidence>
<protein>
    <submittedName>
        <fullName evidence="2">Uncharacterized protein</fullName>
    </submittedName>
</protein>
<dbReference type="Gramene" id="PAN22096">
    <property type="protein sequence ID" value="PAN22096"/>
    <property type="gene ID" value="PAHAL_3G513200"/>
</dbReference>
<feature type="region of interest" description="Disordered" evidence="1">
    <location>
        <begin position="1"/>
        <end position="50"/>
    </location>
</feature>
<dbReference type="GO" id="GO:0005634">
    <property type="term" value="C:nucleus"/>
    <property type="evidence" value="ECO:0007669"/>
    <property type="project" value="TreeGrafter"/>
</dbReference>
<gene>
    <name evidence="2" type="ORF">PAHAL_3G513200</name>
</gene>
<dbReference type="PANTHER" id="PTHR13523">
    <property type="entry name" value="COILED-COIL-HELIX-COILED-COIL-HELIX DOMAIN CONTAINING 2/NUR77"/>
    <property type="match status" value="1"/>
</dbReference>
<organism evidence="2">
    <name type="scientific">Panicum hallii</name>
    <dbReference type="NCBI Taxonomy" id="206008"/>
    <lineage>
        <taxon>Eukaryota</taxon>
        <taxon>Viridiplantae</taxon>
        <taxon>Streptophyta</taxon>
        <taxon>Embryophyta</taxon>
        <taxon>Tracheophyta</taxon>
        <taxon>Spermatophyta</taxon>
        <taxon>Magnoliopsida</taxon>
        <taxon>Liliopsida</taxon>
        <taxon>Poales</taxon>
        <taxon>Poaceae</taxon>
        <taxon>PACMAD clade</taxon>
        <taxon>Panicoideae</taxon>
        <taxon>Panicodae</taxon>
        <taxon>Paniceae</taxon>
        <taxon>Panicinae</taxon>
        <taxon>Panicum</taxon>
        <taxon>Panicum sect. Panicum</taxon>
    </lineage>
</organism>
<dbReference type="EMBL" id="CM008048">
    <property type="protein sequence ID" value="PAN22096.1"/>
    <property type="molecule type" value="Genomic_DNA"/>
</dbReference>
<sequence length="154" mass="15228">MGRGGRSSGGGGRRSSSSAPRAKAPAPRAAAAPSKAAGGAPAPAPAAGSSVVGSALGHVASAITDGWLWGAGSAMAHGAMDAVLGPRKFEIEHTTAAHLQAAVAAAPGGPCDIHAQAFQDVLHDGSDISRCQFYVDVLNDRRRRGQVAIVEASG</sequence>
<dbReference type="PANTHER" id="PTHR13523:SF2">
    <property type="entry name" value="COILED-COIL-HELIX-COILED-COIL-HELIX DOMAIN CONTAINING 2, ISOFORM A-RELATED"/>
    <property type="match status" value="1"/>
</dbReference>
<evidence type="ECO:0000313" key="2">
    <source>
        <dbReference type="EMBL" id="PAN22096.1"/>
    </source>
</evidence>
<dbReference type="GO" id="GO:0005739">
    <property type="term" value="C:mitochondrion"/>
    <property type="evidence" value="ECO:0007669"/>
    <property type="project" value="TreeGrafter"/>
</dbReference>
<proteinExistence type="predicted"/>
<accession>A0A2S3HGA0</accession>
<dbReference type="Proteomes" id="UP000243499">
    <property type="component" value="Chromosome 3"/>
</dbReference>
<reference evidence="2" key="1">
    <citation type="submission" date="2018-04" db="EMBL/GenBank/DDBJ databases">
        <title>WGS assembly of Panicum hallii.</title>
        <authorList>
            <person name="Lovell J."/>
            <person name="Jenkins J."/>
            <person name="Lowry D."/>
            <person name="Mamidi S."/>
            <person name="Sreedasyam A."/>
            <person name="Weng X."/>
            <person name="Barry K."/>
            <person name="Bonette J."/>
            <person name="Campitelli B."/>
            <person name="Daum C."/>
            <person name="Gordon S."/>
            <person name="Gould B."/>
            <person name="Lipzen A."/>
            <person name="Macqueen A."/>
            <person name="Palacio-Mejia J."/>
            <person name="Plott C."/>
            <person name="Shakirov E."/>
            <person name="Shu S."/>
            <person name="Yoshinaga Y."/>
            <person name="Zane M."/>
            <person name="Rokhsar D."/>
            <person name="Grimwood J."/>
            <person name="Schmutz J."/>
            <person name="Juenger T."/>
        </authorList>
    </citation>
    <scope>NUCLEOTIDE SEQUENCE [LARGE SCALE GENOMIC DNA]</scope>
    <source>
        <strain evidence="2">FIL2</strain>
    </source>
</reference>